<dbReference type="AlphaFoldDB" id="A0AAV7MMI2"/>
<evidence type="ECO:0000313" key="4">
    <source>
        <dbReference type="Proteomes" id="UP001066276"/>
    </source>
</evidence>
<evidence type="ECO:0000256" key="1">
    <source>
        <dbReference type="SAM" id="MobiDB-lite"/>
    </source>
</evidence>
<proteinExistence type="predicted"/>
<feature type="signal peptide" evidence="2">
    <location>
        <begin position="1"/>
        <end position="21"/>
    </location>
</feature>
<accession>A0AAV7MMI2</accession>
<keyword evidence="4" id="KW-1185">Reference proteome</keyword>
<comment type="caution">
    <text evidence="3">The sequence shown here is derived from an EMBL/GenBank/DDBJ whole genome shotgun (WGS) entry which is preliminary data.</text>
</comment>
<feature type="chain" id="PRO_5043798574" description="Secreted protein" evidence="2">
    <location>
        <begin position="22"/>
        <end position="150"/>
    </location>
</feature>
<name>A0AAV7MMI2_PLEWA</name>
<evidence type="ECO:0000256" key="2">
    <source>
        <dbReference type="SAM" id="SignalP"/>
    </source>
</evidence>
<evidence type="ECO:0008006" key="5">
    <source>
        <dbReference type="Google" id="ProtNLM"/>
    </source>
</evidence>
<dbReference type="EMBL" id="JANPWB010000014">
    <property type="protein sequence ID" value="KAJ1102223.1"/>
    <property type="molecule type" value="Genomic_DNA"/>
</dbReference>
<dbReference type="Proteomes" id="UP001066276">
    <property type="component" value="Chromosome 10"/>
</dbReference>
<organism evidence="3 4">
    <name type="scientific">Pleurodeles waltl</name>
    <name type="common">Iberian ribbed newt</name>
    <dbReference type="NCBI Taxonomy" id="8319"/>
    <lineage>
        <taxon>Eukaryota</taxon>
        <taxon>Metazoa</taxon>
        <taxon>Chordata</taxon>
        <taxon>Craniata</taxon>
        <taxon>Vertebrata</taxon>
        <taxon>Euteleostomi</taxon>
        <taxon>Amphibia</taxon>
        <taxon>Batrachia</taxon>
        <taxon>Caudata</taxon>
        <taxon>Salamandroidea</taxon>
        <taxon>Salamandridae</taxon>
        <taxon>Pleurodelinae</taxon>
        <taxon>Pleurodeles</taxon>
    </lineage>
</organism>
<feature type="region of interest" description="Disordered" evidence="1">
    <location>
        <begin position="55"/>
        <end position="95"/>
    </location>
</feature>
<feature type="compositionally biased region" description="Polar residues" evidence="1">
    <location>
        <begin position="61"/>
        <end position="75"/>
    </location>
</feature>
<reference evidence="3" key="1">
    <citation type="journal article" date="2022" name="bioRxiv">
        <title>Sequencing and chromosome-scale assembly of the giantPleurodeles waltlgenome.</title>
        <authorList>
            <person name="Brown T."/>
            <person name="Elewa A."/>
            <person name="Iarovenko S."/>
            <person name="Subramanian E."/>
            <person name="Araus A.J."/>
            <person name="Petzold A."/>
            <person name="Susuki M."/>
            <person name="Suzuki K.-i.T."/>
            <person name="Hayashi T."/>
            <person name="Toyoda A."/>
            <person name="Oliveira C."/>
            <person name="Osipova E."/>
            <person name="Leigh N.D."/>
            <person name="Simon A."/>
            <person name="Yun M.H."/>
        </authorList>
    </citation>
    <scope>NUCLEOTIDE SEQUENCE</scope>
    <source>
        <strain evidence="3">20211129_DDA</strain>
        <tissue evidence="3">Liver</tissue>
    </source>
</reference>
<gene>
    <name evidence="3" type="ORF">NDU88_007275</name>
</gene>
<evidence type="ECO:0000313" key="3">
    <source>
        <dbReference type="EMBL" id="KAJ1102223.1"/>
    </source>
</evidence>
<keyword evidence="2" id="KW-0732">Signal</keyword>
<protein>
    <recommendedName>
        <fullName evidence="5">Secreted protein</fullName>
    </recommendedName>
</protein>
<sequence length="150" mass="15916">MGFLVDIRKACLVALARSALGATLSCATEAAWAQALLTHGRTSMPYSEAAPGWGVGGLHHSSPQAQAHPTSNHRVQPSWEGVPGALGPGAPGTAHLLPVSTHKQLTALPCTDHCGLSRVCYHEEPEFTPSHLLGTRQRPHRASLHGWRCV</sequence>